<feature type="compositionally biased region" description="Polar residues" evidence="1">
    <location>
        <begin position="23"/>
        <end position="48"/>
    </location>
</feature>
<dbReference type="AlphaFoldDB" id="A0A6J5V848"/>
<dbReference type="PANTHER" id="PTHR46444:SF3">
    <property type="entry name" value="DCD (DEVELOPMENT AND CELL DEATH) DOMAIN PROTEIN"/>
    <property type="match status" value="1"/>
</dbReference>
<sequence>MELDDNYMETDNRKERNSPAVVLNNSESSEQIPSPAEASNNLESSEQIPSPAEESKKPDSSELKTSSAEAFSGPESAKMKMSSPAQVSNKPDVSEKRIASPAEASNSGKKTPRSLKGKAKIMKKTPIHNSLKTSKGTTSSQVNGRKRRRNRGNNESSNKREEDAKKMNSKREQQESITNEKHAEKSHRAQKNPGKIDESEKSRQKQQSTEKRRGSDKSVKSQRNSEKHDEKREKLGGLIFMCSGKTKPDCFHYRIMGVSMGKKDLVLGIKPGLKLFLFDFDLKLLYGVYKASSSGGLKLEPKAFGGAFPAQVRFNVEKDCLPLPESVFKKAIQENYNEKKKFKTELTVRQVRKLTALFRPAQVHSTALATHSPVQAKVRDRGVHEGARESLPHAHRDAHARDPYANGDARSYPVLAHERDQHVKYRDVASVRREETSHDLYLTEKEYRAYGLRGERRNVSPRIVPPALEAHHREYEREHLARQPNLIYREAVPAHRENVHNVSPRIVPPALEARHREYEREHLARQPNLIYREAAPAHRENVHSDPLYLNDRDYSAYTRGARHELPPATSATAVDAYARDPYYGYSYYGSSSLDPYLAPQRREEVPSGSFSVVRRRENHLIETDPPRRETDRVERLYSTHAFGGRRENYLLETDPVLRRETDRGERLYSMHAAPADAASGYNRTENYQATKADALPAPVSSRYAFAGPSYSLPLNGAPLHPWKKNCM</sequence>
<dbReference type="PANTHER" id="PTHR46444">
    <property type="entry name" value="DCD (DEVELOPMENT AND CELL DEATH) DOMAIN PROTEIN-RELATED"/>
    <property type="match status" value="1"/>
</dbReference>
<feature type="compositionally biased region" description="Basic residues" evidence="1">
    <location>
        <begin position="110"/>
        <end position="126"/>
    </location>
</feature>
<gene>
    <name evidence="3" type="ORF">CURHAP_LOCUS40992</name>
</gene>
<evidence type="ECO:0000313" key="3">
    <source>
        <dbReference type="EMBL" id="CAB4285230.1"/>
    </source>
</evidence>
<dbReference type="InterPro" id="IPR013989">
    <property type="entry name" value="Dev_and_cell_death_domain"/>
</dbReference>
<feature type="compositionally biased region" description="Basic and acidic residues" evidence="1">
    <location>
        <begin position="53"/>
        <end position="62"/>
    </location>
</feature>
<feature type="region of interest" description="Disordered" evidence="1">
    <location>
        <begin position="1"/>
        <end position="232"/>
    </location>
</feature>
<protein>
    <recommendedName>
        <fullName evidence="2">DCD domain-containing protein</fullName>
    </recommendedName>
</protein>
<reference evidence="3 4" key="1">
    <citation type="submission" date="2020-05" db="EMBL/GenBank/DDBJ databases">
        <authorList>
            <person name="Campoy J."/>
            <person name="Schneeberger K."/>
            <person name="Spophaly S."/>
        </authorList>
    </citation>
    <scope>NUCLEOTIDE SEQUENCE [LARGE SCALE GENOMIC DNA]</scope>
    <source>
        <strain evidence="3">PruArmRojPasFocal</strain>
    </source>
</reference>
<feature type="compositionally biased region" description="Polar residues" evidence="1">
    <location>
        <begin position="127"/>
        <end position="142"/>
    </location>
</feature>
<dbReference type="EMBL" id="CAEKDK010000006">
    <property type="protein sequence ID" value="CAB4285230.1"/>
    <property type="molecule type" value="Genomic_DNA"/>
</dbReference>
<dbReference type="PROSITE" id="PS51222">
    <property type="entry name" value="DCD"/>
    <property type="match status" value="1"/>
</dbReference>
<organism evidence="3 4">
    <name type="scientific">Prunus armeniaca</name>
    <name type="common">Apricot</name>
    <name type="synonym">Armeniaca vulgaris</name>
    <dbReference type="NCBI Taxonomy" id="36596"/>
    <lineage>
        <taxon>Eukaryota</taxon>
        <taxon>Viridiplantae</taxon>
        <taxon>Streptophyta</taxon>
        <taxon>Embryophyta</taxon>
        <taxon>Tracheophyta</taxon>
        <taxon>Spermatophyta</taxon>
        <taxon>Magnoliopsida</taxon>
        <taxon>eudicotyledons</taxon>
        <taxon>Gunneridae</taxon>
        <taxon>Pentapetalae</taxon>
        <taxon>rosids</taxon>
        <taxon>fabids</taxon>
        <taxon>Rosales</taxon>
        <taxon>Rosaceae</taxon>
        <taxon>Amygdaloideae</taxon>
        <taxon>Amygdaleae</taxon>
        <taxon>Prunus</taxon>
    </lineage>
</organism>
<feature type="compositionally biased region" description="Basic and acidic residues" evidence="1">
    <location>
        <begin position="194"/>
        <end position="232"/>
    </location>
</feature>
<evidence type="ECO:0000313" key="4">
    <source>
        <dbReference type="Proteomes" id="UP000507222"/>
    </source>
</evidence>
<proteinExistence type="predicted"/>
<dbReference type="Pfam" id="PF10539">
    <property type="entry name" value="Dev_Cell_Death"/>
    <property type="match status" value="1"/>
</dbReference>
<evidence type="ECO:0000256" key="1">
    <source>
        <dbReference type="SAM" id="MobiDB-lite"/>
    </source>
</evidence>
<dbReference type="Proteomes" id="UP000507222">
    <property type="component" value="Unassembled WGS sequence"/>
</dbReference>
<name>A0A6J5V848_PRUAR</name>
<dbReference type="SMART" id="SM00767">
    <property type="entry name" value="DCD"/>
    <property type="match status" value="1"/>
</dbReference>
<accession>A0A6J5V848</accession>
<feature type="domain" description="DCD" evidence="2">
    <location>
        <begin position="233"/>
        <end position="360"/>
    </location>
</feature>
<evidence type="ECO:0000259" key="2">
    <source>
        <dbReference type="PROSITE" id="PS51222"/>
    </source>
</evidence>
<feature type="compositionally biased region" description="Basic and acidic residues" evidence="1">
    <location>
        <begin position="157"/>
        <end position="187"/>
    </location>
</feature>